<dbReference type="CDD" id="cd16364">
    <property type="entry name" value="T3SC_I-like"/>
    <property type="match status" value="1"/>
</dbReference>
<protein>
    <submittedName>
        <fullName evidence="1">Type III secretion protein</fullName>
    </submittedName>
</protein>
<gene>
    <name evidence="1" type="ORF">EH207_08440</name>
</gene>
<evidence type="ECO:0000313" key="2">
    <source>
        <dbReference type="Proteomes" id="UP000299580"/>
    </source>
</evidence>
<sequence>MTSTDLIAVLENWLNNGTALLQLEIDEGAVVMMRHACGVACRAMIPLPAPPDDRVLERALQLAEVARDQFHEETAMLSMSPEDGQLWLWMRHDPDDVFQLCRTLETLLNQRDVWVGLLSPPTRSTTSASLNLNTLAFWQGEHHA</sequence>
<proteinExistence type="predicted"/>
<dbReference type="Proteomes" id="UP000299580">
    <property type="component" value="Chromosome"/>
</dbReference>
<accession>A0A4P8QNE2</accession>
<dbReference type="KEGG" id="brb:EH207_08440"/>
<dbReference type="RefSeq" id="WP_137713585.1">
    <property type="nucleotide sequence ID" value="NZ_CP034035.1"/>
</dbReference>
<keyword evidence="2" id="KW-1185">Reference proteome</keyword>
<dbReference type="SUPFAM" id="SSF69635">
    <property type="entry name" value="Type III secretory system chaperone-like"/>
    <property type="match status" value="1"/>
</dbReference>
<dbReference type="EMBL" id="CP034035">
    <property type="protein sequence ID" value="QCR08547.1"/>
    <property type="molecule type" value="Genomic_DNA"/>
</dbReference>
<organism evidence="1 2">
    <name type="scientific">Brenneria rubrifaciens</name>
    <dbReference type="NCBI Taxonomy" id="55213"/>
    <lineage>
        <taxon>Bacteria</taxon>
        <taxon>Pseudomonadati</taxon>
        <taxon>Pseudomonadota</taxon>
        <taxon>Gammaproteobacteria</taxon>
        <taxon>Enterobacterales</taxon>
        <taxon>Pectobacteriaceae</taxon>
        <taxon>Brenneria</taxon>
    </lineage>
</organism>
<reference evidence="1 2" key="1">
    <citation type="submission" date="2018-11" db="EMBL/GenBank/DDBJ databases">
        <title>Genome sequences of Brenneria nigrifluens and Brenneria rubrifaciens.</title>
        <authorList>
            <person name="Poret-Peterson A.T."/>
            <person name="McClean A.E."/>
            <person name="Kluepfel D.A."/>
        </authorList>
    </citation>
    <scope>NUCLEOTIDE SEQUENCE [LARGE SCALE GENOMIC DNA]</scope>
    <source>
        <strain evidence="1 2">6D370</strain>
    </source>
</reference>
<dbReference type="NCBIfam" id="NF041550">
    <property type="entry name" value="CesT_sub"/>
    <property type="match status" value="1"/>
</dbReference>
<name>A0A4P8QNE2_9GAMM</name>
<dbReference type="OrthoDB" id="7006103at2"/>
<dbReference type="AlphaFoldDB" id="A0A4P8QNE2"/>
<evidence type="ECO:0000313" key="1">
    <source>
        <dbReference type="EMBL" id="QCR08547.1"/>
    </source>
</evidence>